<evidence type="ECO:0000256" key="6">
    <source>
        <dbReference type="SAM" id="MobiDB-lite"/>
    </source>
</evidence>
<dbReference type="PROSITE" id="PS51158">
    <property type="entry name" value="ALPHA_KINASE"/>
    <property type="match status" value="1"/>
</dbReference>
<keyword evidence="5" id="KW-0067">ATP-binding</keyword>
<sequence>MAENPSPECPDCGNSFPLRTTSGLCQKCLKLKDHKRGTADYEDIEEQPQCVMCGLTRHNNMHKIGQSYTCGSETCAHELKEDGVGPQGSINNSVPETYRERATKTLQRFKLSNQNAGTTLHTAVLLHHERGSSGPGEEQIRLAINTRLSTAKGVEGKIGNIIKGYGVSQAMPGMCEFHACSDNVNKSRILCLEFHVNMDMHRDRLTRQAEELDTQSSQPGPNSRKRTVSESSASVSSLAKRGRPSLPKGISALGSRFSLRGRGTAPLIAKTQSPVTVQKFTISVDPANFEPEIIKIRGEIDGMIWDNHFAKGAMKVAFDLVLFDSEGGEERVVAKRLYRISDNDPDSIHNHISLVDNCLMLEAEATRLVLGEKLLMDFYLLCREKDVSVFQHIKFAQAYLLTEIPFGVTRCPSAASGLEVFDGEAGGMTWLVESKRALVVISFTSTLDHKARGSEDIQSETVHAFAHYIFGYSGGELVFADLQGTPTPVRGNDGLVLFDPMTHTIAGGSGLGDFGIDGIETFVNTHECNRLYIELRFDQSYPLQLLEDVPGPDVQAHCLEYAHLERFFNFFDRAEARPDLVEDLRRQLERIMDDTLAVADGGGLRIGEEGINDNSVTMGVFWETSGFEVDEARWDGTRLVTQVEGRTN</sequence>
<keyword evidence="4 8" id="KW-0418">Kinase</keyword>
<dbReference type="InterPro" id="IPR004166">
    <property type="entry name" value="a-kinase_dom"/>
</dbReference>
<dbReference type="EMBL" id="JARIHO010000120">
    <property type="protein sequence ID" value="KAJ7302135.1"/>
    <property type="molecule type" value="Genomic_DNA"/>
</dbReference>
<dbReference type="GO" id="GO:0005524">
    <property type="term" value="F:ATP binding"/>
    <property type="evidence" value="ECO:0007669"/>
    <property type="project" value="UniProtKB-KW"/>
</dbReference>
<keyword evidence="2" id="KW-0808">Transferase</keyword>
<evidence type="ECO:0000256" key="2">
    <source>
        <dbReference type="ARBA" id="ARBA00022679"/>
    </source>
</evidence>
<dbReference type="Pfam" id="PF02816">
    <property type="entry name" value="Alpha_kinase"/>
    <property type="match status" value="1"/>
</dbReference>
<dbReference type="Proteomes" id="UP001218218">
    <property type="component" value="Unassembled WGS sequence"/>
</dbReference>
<keyword evidence="1" id="KW-0723">Serine/threonine-protein kinase</keyword>
<dbReference type="CDD" id="cd04515">
    <property type="entry name" value="Alpha_kinase"/>
    <property type="match status" value="1"/>
</dbReference>
<name>A0AAD7E8F9_9AGAR</name>
<dbReference type="SUPFAM" id="SSF56112">
    <property type="entry name" value="Protein kinase-like (PK-like)"/>
    <property type="match status" value="1"/>
</dbReference>
<accession>A0AAD7E8F9</accession>
<evidence type="ECO:0000256" key="4">
    <source>
        <dbReference type="ARBA" id="ARBA00022777"/>
    </source>
</evidence>
<evidence type="ECO:0000259" key="7">
    <source>
        <dbReference type="PROSITE" id="PS51158"/>
    </source>
</evidence>
<evidence type="ECO:0000313" key="8">
    <source>
        <dbReference type="EMBL" id="KAJ7302135.1"/>
    </source>
</evidence>
<protein>
    <submittedName>
        <fullName evidence="8">Kinase-like domain-containing protein</fullName>
    </submittedName>
</protein>
<organism evidence="8 9">
    <name type="scientific">Mycena albidolilacea</name>
    <dbReference type="NCBI Taxonomy" id="1033008"/>
    <lineage>
        <taxon>Eukaryota</taxon>
        <taxon>Fungi</taxon>
        <taxon>Dikarya</taxon>
        <taxon>Basidiomycota</taxon>
        <taxon>Agaricomycotina</taxon>
        <taxon>Agaricomycetes</taxon>
        <taxon>Agaricomycetidae</taxon>
        <taxon>Agaricales</taxon>
        <taxon>Marasmiineae</taxon>
        <taxon>Mycenaceae</taxon>
        <taxon>Mycena</taxon>
    </lineage>
</organism>
<dbReference type="SMART" id="SM00811">
    <property type="entry name" value="Alpha_kinase"/>
    <property type="match status" value="1"/>
</dbReference>
<feature type="region of interest" description="Disordered" evidence="6">
    <location>
        <begin position="207"/>
        <end position="249"/>
    </location>
</feature>
<dbReference type="GO" id="GO:1903013">
    <property type="term" value="P:response to differentiation-inducing factor 1"/>
    <property type="evidence" value="ECO:0007669"/>
    <property type="project" value="TreeGrafter"/>
</dbReference>
<proteinExistence type="predicted"/>
<keyword evidence="3" id="KW-0547">Nucleotide-binding</keyword>
<dbReference type="InterPro" id="IPR051852">
    <property type="entry name" value="Alpha-type_PK"/>
</dbReference>
<dbReference type="AlphaFoldDB" id="A0AAD7E8F9"/>
<comment type="caution">
    <text evidence="8">The sequence shown here is derived from an EMBL/GenBank/DDBJ whole genome shotgun (WGS) entry which is preliminary data.</text>
</comment>
<gene>
    <name evidence="8" type="ORF">DFH08DRAFT_826881</name>
</gene>
<keyword evidence="9" id="KW-1185">Reference proteome</keyword>
<evidence type="ECO:0000256" key="5">
    <source>
        <dbReference type="ARBA" id="ARBA00022840"/>
    </source>
</evidence>
<dbReference type="InterPro" id="IPR011009">
    <property type="entry name" value="Kinase-like_dom_sf"/>
</dbReference>
<dbReference type="GO" id="GO:0031037">
    <property type="term" value="P:myosin II filament disassembly"/>
    <property type="evidence" value="ECO:0007669"/>
    <property type="project" value="TreeGrafter"/>
</dbReference>
<evidence type="ECO:0000313" key="9">
    <source>
        <dbReference type="Proteomes" id="UP001218218"/>
    </source>
</evidence>
<dbReference type="PANTHER" id="PTHR45992">
    <property type="entry name" value="EUKARYOTIC ELONGATION FACTOR 2 KINASE-RELATED"/>
    <property type="match status" value="1"/>
</dbReference>
<evidence type="ECO:0000256" key="3">
    <source>
        <dbReference type="ARBA" id="ARBA00022741"/>
    </source>
</evidence>
<evidence type="ECO:0000256" key="1">
    <source>
        <dbReference type="ARBA" id="ARBA00022527"/>
    </source>
</evidence>
<reference evidence="8" key="1">
    <citation type="submission" date="2023-03" db="EMBL/GenBank/DDBJ databases">
        <title>Massive genome expansion in bonnet fungi (Mycena s.s.) driven by repeated elements and novel gene families across ecological guilds.</title>
        <authorList>
            <consortium name="Lawrence Berkeley National Laboratory"/>
            <person name="Harder C.B."/>
            <person name="Miyauchi S."/>
            <person name="Viragh M."/>
            <person name="Kuo A."/>
            <person name="Thoen E."/>
            <person name="Andreopoulos B."/>
            <person name="Lu D."/>
            <person name="Skrede I."/>
            <person name="Drula E."/>
            <person name="Henrissat B."/>
            <person name="Morin E."/>
            <person name="Kohler A."/>
            <person name="Barry K."/>
            <person name="LaButti K."/>
            <person name="Morin E."/>
            <person name="Salamov A."/>
            <person name="Lipzen A."/>
            <person name="Mereny Z."/>
            <person name="Hegedus B."/>
            <person name="Baldrian P."/>
            <person name="Stursova M."/>
            <person name="Weitz H."/>
            <person name="Taylor A."/>
            <person name="Grigoriev I.V."/>
            <person name="Nagy L.G."/>
            <person name="Martin F."/>
            <person name="Kauserud H."/>
        </authorList>
    </citation>
    <scope>NUCLEOTIDE SEQUENCE</scope>
    <source>
        <strain evidence="8">CBHHK002</strain>
    </source>
</reference>
<dbReference type="PANTHER" id="PTHR45992:SF2">
    <property type="entry name" value="EUKARYOTIC ELONGATION FACTOR 2 KINASE"/>
    <property type="match status" value="1"/>
</dbReference>
<dbReference type="Gene3D" id="3.20.200.10">
    <property type="entry name" value="MHCK/EF2 kinase"/>
    <property type="match status" value="1"/>
</dbReference>
<dbReference type="GO" id="GO:0004674">
    <property type="term" value="F:protein serine/threonine kinase activity"/>
    <property type="evidence" value="ECO:0007669"/>
    <property type="project" value="UniProtKB-KW"/>
</dbReference>
<feature type="domain" description="Alpha-type protein kinase" evidence="7">
    <location>
        <begin position="279"/>
        <end position="540"/>
    </location>
</feature>